<gene>
    <name evidence="3" type="ORF">MCOR_24575</name>
</gene>
<reference evidence="3 4" key="1">
    <citation type="submission" date="2020-06" db="EMBL/GenBank/DDBJ databases">
        <authorList>
            <person name="Li R."/>
            <person name="Bekaert M."/>
        </authorList>
    </citation>
    <scope>NUCLEOTIDE SEQUENCE [LARGE SCALE GENOMIC DNA]</scope>
    <source>
        <strain evidence="4">wild</strain>
    </source>
</reference>
<protein>
    <submittedName>
        <fullName evidence="3">Uncharacterized protein</fullName>
    </submittedName>
</protein>
<feature type="compositionally biased region" description="Polar residues" evidence="2">
    <location>
        <begin position="22"/>
        <end position="33"/>
    </location>
</feature>
<keyword evidence="4" id="KW-1185">Reference proteome</keyword>
<accession>A0A6J8C0R4</accession>
<dbReference type="OrthoDB" id="6197974at2759"/>
<dbReference type="AlphaFoldDB" id="A0A6J8C0R4"/>
<keyword evidence="1" id="KW-0175">Coiled coil</keyword>
<feature type="region of interest" description="Disordered" evidence="2">
    <location>
        <begin position="1"/>
        <end position="33"/>
    </location>
</feature>
<dbReference type="Proteomes" id="UP000507470">
    <property type="component" value="Unassembled WGS sequence"/>
</dbReference>
<feature type="region of interest" description="Disordered" evidence="2">
    <location>
        <begin position="71"/>
        <end position="95"/>
    </location>
</feature>
<name>A0A6J8C0R4_MYTCO</name>
<proteinExistence type="predicted"/>
<evidence type="ECO:0000256" key="2">
    <source>
        <dbReference type="SAM" id="MobiDB-lite"/>
    </source>
</evidence>
<dbReference type="EMBL" id="CACVKT020004336">
    <property type="protein sequence ID" value="CAC5389412.1"/>
    <property type="molecule type" value="Genomic_DNA"/>
</dbReference>
<evidence type="ECO:0000313" key="3">
    <source>
        <dbReference type="EMBL" id="CAC5389412.1"/>
    </source>
</evidence>
<organism evidence="3 4">
    <name type="scientific">Mytilus coruscus</name>
    <name type="common">Sea mussel</name>
    <dbReference type="NCBI Taxonomy" id="42192"/>
    <lineage>
        <taxon>Eukaryota</taxon>
        <taxon>Metazoa</taxon>
        <taxon>Spiralia</taxon>
        <taxon>Lophotrochozoa</taxon>
        <taxon>Mollusca</taxon>
        <taxon>Bivalvia</taxon>
        <taxon>Autobranchia</taxon>
        <taxon>Pteriomorphia</taxon>
        <taxon>Mytilida</taxon>
        <taxon>Mytiloidea</taxon>
        <taxon>Mytilidae</taxon>
        <taxon>Mytilinae</taxon>
        <taxon>Mytilus</taxon>
    </lineage>
</organism>
<sequence>MTRHLSVNQVLNQIDDEDNDNDSTSMETAPYSSTPVRQTITAAVHRGETPLVQSARRYQEPVARMLNRPASTCATTPSTRHPVTSTPSPNMSKGTSSTQQLLLKVLENQQEILKRIKTIEMENAVKVGYKEGVQRGLKWQFEGKRCLVKILLTKRQEETAIKKDRLEGEKKRRAAYERKKEKAKRRLSALEKMELSVTKKAKIMEVMKPAYMSSDEENGQDGFITHQPSWQSSKFQDYKSKLDNAYKNVCSKASLRLLQKRTIGNQSQKDVPQLAEHCQWIVRDLEPQNIGNQ</sequence>
<evidence type="ECO:0000256" key="1">
    <source>
        <dbReference type="SAM" id="Coils"/>
    </source>
</evidence>
<feature type="compositionally biased region" description="Polar residues" evidence="2">
    <location>
        <begin position="1"/>
        <end position="12"/>
    </location>
</feature>
<feature type="coiled-coil region" evidence="1">
    <location>
        <begin position="166"/>
        <end position="193"/>
    </location>
</feature>
<evidence type="ECO:0000313" key="4">
    <source>
        <dbReference type="Proteomes" id="UP000507470"/>
    </source>
</evidence>